<organism evidence="1 2">
    <name type="scientific">Paenibacillus amylolyticus</name>
    <dbReference type="NCBI Taxonomy" id="1451"/>
    <lineage>
        <taxon>Bacteria</taxon>
        <taxon>Bacillati</taxon>
        <taxon>Bacillota</taxon>
        <taxon>Bacilli</taxon>
        <taxon>Bacillales</taxon>
        <taxon>Paenibacillaceae</taxon>
        <taxon>Paenibacillus</taxon>
    </lineage>
</organism>
<reference evidence="2" key="2">
    <citation type="submission" date="2016-01" db="EMBL/GenBank/DDBJ databases">
        <title>Draft Genome Sequence of Paenibacillus amylolyticus Heshi-A3 that Was Isolated from Fermented Rice Bran with Aging Salted Mackerel, Which Was Named Heshiko as Traditional Fermented Seafood in Japan.</title>
        <authorList>
            <person name="Akuzawa S."/>
            <person name="Nakagawa J."/>
            <person name="Kanekatsu T."/>
            <person name="Kubota E."/>
            <person name="Ohtake R."/>
            <person name="Suzuki T."/>
            <person name="Kanesaki Y."/>
        </authorList>
    </citation>
    <scope>NUCLEOTIDE SEQUENCE [LARGE SCALE GENOMIC DNA]</scope>
    <source>
        <strain evidence="2">Heshi-A3</strain>
    </source>
</reference>
<dbReference type="AlphaFoldDB" id="A0A100VMP8"/>
<name>A0A100VMP8_PAEAM</name>
<reference evidence="1 2" key="1">
    <citation type="journal article" date="2016" name="Genome Announc.">
        <title>Draft Genome Sequence of Paenibacillus amylolyticus Heshi-A3, Isolated from Fermented Rice Bran in a Japanese Fermented Seafood Dish.</title>
        <authorList>
            <person name="Akuzawa S."/>
            <person name="Nagaoka J."/>
            <person name="Kanekatsu M."/>
            <person name="Kubota E."/>
            <person name="Ohtake R."/>
            <person name="Suzuki T."/>
            <person name="Kanesaki Y."/>
        </authorList>
    </citation>
    <scope>NUCLEOTIDE SEQUENCE [LARGE SCALE GENOMIC DNA]</scope>
    <source>
        <strain evidence="1 2">Heshi-A3</strain>
    </source>
</reference>
<evidence type="ECO:0000313" key="2">
    <source>
        <dbReference type="Proteomes" id="UP000069697"/>
    </source>
</evidence>
<proteinExistence type="predicted"/>
<dbReference type="EMBL" id="BCNV01000001">
    <property type="protein sequence ID" value="GAS82644.1"/>
    <property type="molecule type" value="Genomic_DNA"/>
</dbReference>
<protein>
    <submittedName>
        <fullName evidence="1">Uncharacterized protein</fullName>
    </submittedName>
</protein>
<accession>A0A100VMP8</accession>
<evidence type="ECO:0000313" key="1">
    <source>
        <dbReference type="EMBL" id="GAS82644.1"/>
    </source>
</evidence>
<sequence length="52" mass="5850">MKLDIDKLNRFDLYLPLIEAAKGIMKLIYLNQICLQTTQRTGSVGYPSAGSF</sequence>
<comment type="caution">
    <text evidence="1">The sequence shown here is derived from an EMBL/GenBank/DDBJ whole genome shotgun (WGS) entry which is preliminary data.</text>
</comment>
<gene>
    <name evidence="1" type="ORF">PAHA3_2718</name>
</gene>
<dbReference type="Proteomes" id="UP000069697">
    <property type="component" value="Unassembled WGS sequence"/>
</dbReference>